<name>A0AB39CDL1_9VIRU</name>
<keyword evidence="1" id="KW-0812">Transmembrane</keyword>
<evidence type="ECO:0000313" key="2">
    <source>
        <dbReference type="EMBL" id="XDJ14920.1"/>
    </source>
</evidence>
<feature type="transmembrane region" description="Helical" evidence="1">
    <location>
        <begin position="6"/>
        <end position="27"/>
    </location>
</feature>
<feature type="transmembrane region" description="Helical" evidence="1">
    <location>
        <begin position="56"/>
        <end position="77"/>
    </location>
</feature>
<evidence type="ECO:0000256" key="1">
    <source>
        <dbReference type="SAM" id="Phobius"/>
    </source>
</evidence>
<reference evidence="2" key="1">
    <citation type="submission" date="2024-07" db="EMBL/GenBank/DDBJ databases">
        <authorList>
            <person name="Bringhurst R.M."/>
            <person name="Homer T.E."/>
        </authorList>
    </citation>
    <scope>NUCLEOTIDE SEQUENCE</scope>
</reference>
<accession>A0AB39CDL1</accession>
<keyword evidence="1" id="KW-0472">Membrane</keyword>
<protein>
    <submittedName>
        <fullName evidence="2">Uncharacterized protein</fullName>
    </submittedName>
</protein>
<sequence>MTLPIFIGVSMILMAILAAMPLGYFSFTTMDTTIKMELDRVPLTGICRKVRIAQKLWLAWIAVAIFFFICGIQVAAFKDFVNG</sequence>
<organism evidence="2">
    <name type="scientific">Pseudomonas phage RVTF4</name>
    <dbReference type="NCBI Taxonomy" id="3236931"/>
    <lineage>
        <taxon>Viruses</taxon>
    </lineage>
</organism>
<dbReference type="EMBL" id="PQ015378">
    <property type="protein sequence ID" value="XDJ14920.1"/>
    <property type="molecule type" value="Genomic_DNA"/>
</dbReference>
<proteinExistence type="predicted"/>
<keyword evidence="1" id="KW-1133">Transmembrane helix</keyword>